<protein>
    <recommendedName>
        <fullName evidence="2">EamA domain-containing protein</fullName>
    </recommendedName>
</protein>
<dbReference type="InterPro" id="IPR037185">
    <property type="entry name" value="EmrE-like"/>
</dbReference>
<feature type="domain" description="EamA" evidence="2">
    <location>
        <begin position="146"/>
        <end position="259"/>
    </location>
</feature>
<name>A0A8T4C7T4_9ARCH</name>
<feature type="transmembrane region" description="Helical" evidence="1">
    <location>
        <begin position="148"/>
        <end position="165"/>
    </location>
</feature>
<dbReference type="GO" id="GO:0016020">
    <property type="term" value="C:membrane"/>
    <property type="evidence" value="ECO:0007669"/>
    <property type="project" value="InterPro"/>
</dbReference>
<evidence type="ECO:0000259" key="2">
    <source>
        <dbReference type="Pfam" id="PF00892"/>
    </source>
</evidence>
<feature type="domain" description="EamA" evidence="2">
    <location>
        <begin position="4"/>
        <end position="135"/>
    </location>
</feature>
<comment type="caution">
    <text evidence="3">The sequence shown here is derived from an EMBL/GenBank/DDBJ whole genome shotgun (WGS) entry which is preliminary data.</text>
</comment>
<dbReference type="SUPFAM" id="SSF103481">
    <property type="entry name" value="Multidrug resistance efflux transporter EmrE"/>
    <property type="match status" value="1"/>
</dbReference>
<feature type="transmembrane region" description="Helical" evidence="1">
    <location>
        <begin position="64"/>
        <end position="82"/>
    </location>
</feature>
<dbReference type="Proteomes" id="UP000774699">
    <property type="component" value="Unassembled WGS sequence"/>
</dbReference>
<dbReference type="Pfam" id="PF00892">
    <property type="entry name" value="EamA"/>
    <property type="match status" value="2"/>
</dbReference>
<organism evidence="3 4">
    <name type="scientific">Candidatus Iainarchaeum sp</name>
    <dbReference type="NCBI Taxonomy" id="3101447"/>
    <lineage>
        <taxon>Archaea</taxon>
        <taxon>Candidatus Iainarchaeota</taxon>
        <taxon>Candidatus Iainarchaeia</taxon>
        <taxon>Candidatus Iainarchaeales</taxon>
        <taxon>Candidatus Iainarchaeaceae</taxon>
        <taxon>Candidatus Iainarchaeum</taxon>
    </lineage>
</organism>
<evidence type="ECO:0000256" key="1">
    <source>
        <dbReference type="SAM" id="Phobius"/>
    </source>
</evidence>
<feature type="transmembrane region" description="Helical" evidence="1">
    <location>
        <begin position="94"/>
        <end position="113"/>
    </location>
</feature>
<evidence type="ECO:0000313" key="4">
    <source>
        <dbReference type="Proteomes" id="UP000774699"/>
    </source>
</evidence>
<reference evidence="3" key="1">
    <citation type="submission" date="2019-03" db="EMBL/GenBank/DDBJ databases">
        <title>Lake Tanganyika Metagenome-Assembled Genomes (MAGs).</title>
        <authorList>
            <person name="Tran P."/>
        </authorList>
    </citation>
    <scope>NUCLEOTIDE SEQUENCE</scope>
    <source>
        <strain evidence="3">M_DeepCast_50m_m2_156</strain>
    </source>
</reference>
<proteinExistence type="predicted"/>
<dbReference type="EMBL" id="VGJJ01000041">
    <property type="protein sequence ID" value="MBM3282529.1"/>
    <property type="molecule type" value="Genomic_DNA"/>
</dbReference>
<keyword evidence="1" id="KW-0472">Membrane</keyword>
<feature type="transmembrane region" description="Helical" evidence="1">
    <location>
        <begin position="6"/>
        <end position="25"/>
    </location>
</feature>
<feature type="transmembrane region" description="Helical" evidence="1">
    <location>
        <begin position="32"/>
        <end position="52"/>
    </location>
</feature>
<keyword evidence="1" id="KW-1133">Transmembrane helix</keyword>
<feature type="transmembrane region" description="Helical" evidence="1">
    <location>
        <begin position="276"/>
        <end position="294"/>
    </location>
</feature>
<feature type="transmembrane region" description="Helical" evidence="1">
    <location>
        <begin position="119"/>
        <end position="136"/>
    </location>
</feature>
<feature type="transmembrane region" description="Helical" evidence="1">
    <location>
        <begin position="177"/>
        <end position="195"/>
    </location>
</feature>
<gene>
    <name evidence="3" type="ORF">FJY86_04300</name>
</gene>
<feature type="transmembrane region" description="Helical" evidence="1">
    <location>
        <begin position="246"/>
        <end position="264"/>
    </location>
</feature>
<sequence>MDWFSLALIGTLTTAVANIIDKYLLEKRIRNLYIPVIMDGLLAAVFVIALWLTFPIQVISTELLFWNLVSGALFTYVLIFYFKAVQSDDVSRIIPLFNLLPLFVLVASVIFFGYVFAPIHYVGIILLFGGAWLASVKDIQSPRLSPGLVLALMVVVIGGSNTLLLEHLLQEMDFVSVYFYSRIGGFLAAIPLLVWHRKDFSETIRFPQKRGLVFILISETLALAALLFFTQAVSLEKAALVSSISYTQPVLVLLMSIFLSIFFPTIIKESMEKKELVMKVLAVVMVTAGAILLTG</sequence>
<dbReference type="InterPro" id="IPR000620">
    <property type="entry name" value="EamA_dom"/>
</dbReference>
<dbReference type="AlphaFoldDB" id="A0A8T4C7T4"/>
<evidence type="ECO:0000313" key="3">
    <source>
        <dbReference type="EMBL" id="MBM3282529.1"/>
    </source>
</evidence>
<accession>A0A8T4C7T4</accession>
<feature type="transmembrane region" description="Helical" evidence="1">
    <location>
        <begin position="211"/>
        <end position="234"/>
    </location>
</feature>
<keyword evidence="1" id="KW-0812">Transmembrane</keyword>